<dbReference type="PIRSF" id="PIRSF005901">
    <property type="entry name" value="EF-P"/>
    <property type="match status" value="1"/>
</dbReference>
<dbReference type="InterPro" id="IPR015365">
    <property type="entry name" value="Elong-fact-P_C"/>
</dbReference>
<dbReference type="Pfam" id="PF09285">
    <property type="entry name" value="Elong-fact-P_C"/>
    <property type="match status" value="1"/>
</dbReference>
<evidence type="ECO:0000259" key="2">
    <source>
        <dbReference type="SMART" id="SM00841"/>
    </source>
</evidence>
<dbReference type="EMBL" id="LCQB01000005">
    <property type="protein sequence ID" value="KKW09073.1"/>
    <property type="molecule type" value="Genomic_DNA"/>
</dbReference>
<dbReference type="Pfam" id="PF08207">
    <property type="entry name" value="EFP_N"/>
    <property type="match status" value="1"/>
</dbReference>
<dbReference type="AlphaFoldDB" id="A0A0G1VRE2"/>
<dbReference type="SMART" id="SM00841">
    <property type="entry name" value="Elong-fact-P_C"/>
    <property type="match status" value="1"/>
</dbReference>
<dbReference type="FunFam" id="2.40.50.140:FF:000004">
    <property type="entry name" value="Elongation factor P"/>
    <property type="match status" value="1"/>
</dbReference>
<dbReference type="Gene3D" id="2.40.50.140">
    <property type="entry name" value="Nucleic acid-binding proteins"/>
    <property type="match status" value="2"/>
</dbReference>
<gene>
    <name evidence="3" type="ORF">UY46_C0005G0001</name>
</gene>
<protein>
    <submittedName>
        <fullName evidence="3">Elongation factor P</fullName>
    </submittedName>
</protein>
<comment type="caution">
    <text evidence="3">The sequence shown here is derived from an EMBL/GenBank/DDBJ whole genome shotgun (WGS) entry which is preliminary data.</text>
</comment>
<dbReference type="InterPro" id="IPR008991">
    <property type="entry name" value="Translation_prot_SH3-like_sf"/>
</dbReference>
<comment type="similarity">
    <text evidence="1">Belongs to the elongation factor P family.</text>
</comment>
<sequence>RRMLAYNEVLPKKLVLVDGEPYEVISAWVFRKQQRKPVNQTKLRNLKTGSTVEQTFHVSDKVEEAEVETRPAIYIYNRSSRTGGNEWWFHEMNDKSKRFPLDDKQIGDARQFLTENTEVTMLWFEGQPIQVRIPIKMELKVREAPPNVRGNTAQGGNKVVTLETGATLNVPMFIEAGNIVRVNTETGEYVERV</sequence>
<dbReference type="CDD" id="cd05794">
    <property type="entry name" value="S1_EF-P_repeat_2"/>
    <property type="match status" value="1"/>
</dbReference>
<proteinExistence type="inferred from homology"/>
<dbReference type="SUPFAM" id="SSF50104">
    <property type="entry name" value="Translation proteins SH3-like domain"/>
    <property type="match status" value="1"/>
</dbReference>
<keyword evidence="3" id="KW-0251">Elongation factor</keyword>
<dbReference type="GO" id="GO:0003746">
    <property type="term" value="F:translation elongation factor activity"/>
    <property type="evidence" value="ECO:0007669"/>
    <property type="project" value="UniProtKB-KW"/>
</dbReference>
<organism evidence="3 4">
    <name type="scientific">Candidatus Kaiserbacteria bacterium GW2011_GWA2_49_56</name>
    <dbReference type="NCBI Taxonomy" id="1618670"/>
    <lineage>
        <taxon>Bacteria</taxon>
        <taxon>Candidatus Kaiseribacteriota</taxon>
    </lineage>
</organism>
<dbReference type="PROSITE" id="PS01275">
    <property type="entry name" value="EFP"/>
    <property type="match status" value="1"/>
</dbReference>
<dbReference type="PANTHER" id="PTHR30053">
    <property type="entry name" value="ELONGATION FACTOR P"/>
    <property type="match status" value="1"/>
</dbReference>
<name>A0A0G1VRE2_9BACT</name>
<dbReference type="GO" id="GO:0005829">
    <property type="term" value="C:cytosol"/>
    <property type="evidence" value="ECO:0007669"/>
    <property type="project" value="UniProtKB-ARBA"/>
</dbReference>
<reference evidence="3 4" key="1">
    <citation type="journal article" date="2015" name="Nature">
        <title>rRNA introns, odd ribosomes, and small enigmatic genomes across a large radiation of phyla.</title>
        <authorList>
            <person name="Brown C.T."/>
            <person name="Hug L.A."/>
            <person name="Thomas B.C."/>
            <person name="Sharon I."/>
            <person name="Castelle C.J."/>
            <person name="Singh A."/>
            <person name="Wilkins M.J."/>
            <person name="Williams K.H."/>
            <person name="Banfield J.F."/>
        </authorList>
    </citation>
    <scope>NUCLEOTIDE SEQUENCE [LARGE SCALE GENOMIC DNA]</scope>
</reference>
<dbReference type="PANTHER" id="PTHR30053:SF12">
    <property type="entry name" value="ELONGATION FACTOR P (EF-P) FAMILY PROTEIN"/>
    <property type="match status" value="1"/>
</dbReference>
<evidence type="ECO:0000313" key="3">
    <source>
        <dbReference type="EMBL" id="KKW09073.1"/>
    </source>
</evidence>
<dbReference type="PATRIC" id="fig|1618670.3.peg.56"/>
<dbReference type="InterPro" id="IPR012340">
    <property type="entry name" value="NA-bd_OB-fold"/>
</dbReference>
<dbReference type="InterPro" id="IPR020599">
    <property type="entry name" value="Transl_elong_fac_P/YeiP"/>
</dbReference>
<evidence type="ECO:0000256" key="1">
    <source>
        <dbReference type="ARBA" id="ARBA00009479"/>
    </source>
</evidence>
<dbReference type="SUPFAM" id="SSF50249">
    <property type="entry name" value="Nucleic acid-binding proteins"/>
    <property type="match status" value="1"/>
</dbReference>
<dbReference type="GO" id="GO:0043043">
    <property type="term" value="P:peptide biosynthetic process"/>
    <property type="evidence" value="ECO:0007669"/>
    <property type="project" value="InterPro"/>
</dbReference>
<feature type="non-terminal residue" evidence="3">
    <location>
        <position position="1"/>
    </location>
</feature>
<feature type="domain" description="Elongation factor P C-terminal" evidence="2">
    <location>
        <begin position="137"/>
        <end position="192"/>
    </location>
</feature>
<dbReference type="InterPro" id="IPR013852">
    <property type="entry name" value="Transl_elong_P/YeiP_CS"/>
</dbReference>
<dbReference type="Gene3D" id="2.30.30.30">
    <property type="match status" value="1"/>
</dbReference>
<keyword evidence="3" id="KW-0648">Protein biosynthesis</keyword>
<dbReference type="InterPro" id="IPR013185">
    <property type="entry name" value="Transl_elong_KOW-like"/>
</dbReference>
<dbReference type="Proteomes" id="UP000033825">
    <property type="component" value="Unassembled WGS sequence"/>
</dbReference>
<accession>A0A0G1VRE2</accession>
<dbReference type="InterPro" id="IPR014722">
    <property type="entry name" value="Rib_uL2_dom2"/>
</dbReference>
<dbReference type="NCBIfam" id="NF001810">
    <property type="entry name" value="PRK00529.1"/>
    <property type="match status" value="1"/>
</dbReference>
<evidence type="ECO:0000313" key="4">
    <source>
        <dbReference type="Proteomes" id="UP000033825"/>
    </source>
</evidence>